<evidence type="ECO:0000259" key="2">
    <source>
        <dbReference type="Pfam" id="PF01814"/>
    </source>
</evidence>
<reference evidence="4" key="2">
    <citation type="submission" date="2020-09" db="EMBL/GenBank/DDBJ databases">
        <authorList>
            <person name="Sun Q."/>
            <person name="Zhou Y."/>
        </authorList>
    </citation>
    <scope>NUCLEOTIDE SEQUENCE</scope>
    <source>
        <strain evidence="4">CGMCC 4.7368</strain>
    </source>
</reference>
<dbReference type="EMBL" id="BMNH01000008">
    <property type="protein sequence ID" value="GGO69632.1"/>
    <property type="molecule type" value="Genomic_DNA"/>
</dbReference>
<dbReference type="InterPro" id="IPR004378">
    <property type="entry name" value="F420H2_quin_Rdtase"/>
</dbReference>
<comment type="caution">
    <text evidence="4">The sequence shown here is derived from an EMBL/GenBank/DDBJ whole genome shotgun (WGS) entry which is preliminary data.</text>
</comment>
<reference evidence="4" key="1">
    <citation type="journal article" date="2014" name="Int. J. Syst. Evol. Microbiol.">
        <title>Complete genome sequence of Corynebacterium casei LMG S-19264T (=DSM 44701T), isolated from a smear-ripened cheese.</title>
        <authorList>
            <consortium name="US DOE Joint Genome Institute (JGI-PGF)"/>
            <person name="Walter F."/>
            <person name="Albersmeier A."/>
            <person name="Kalinowski J."/>
            <person name="Ruckert C."/>
        </authorList>
    </citation>
    <scope>NUCLEOTIDE SEQUENCE</scope>
    <source>
        <strain evidence="4">CGMCC 4.7368</strain>
    </source>
</reference>
<dbReference type="SUPFAM" id="SSF50475">
    <property type="entry name" value="FMN-binding split barrel"/>
    <property type="match status" value="1"/>
</dbReference>
<evidence type="ECO:0000256" key="1">
    <source>
        <dbReference type="ARBA" id="ARBA00022801"/>
    </source>
</evidence>
<gene>
    <name evidence="4" type="ORF">GCM10012289_31190</name>
</gene>
<dbReference type="GO" id="GO:0016787">
    <property type="term" value="F:hydrolase activity"/>
    <property type="evidence" value="ECO:0007669"/>
    <property type="project" value="UniProtKB-KW"/>
</dbReference>
<evidence type="ECO:0000313" key="4">
    <source>
        <dbReference type="EMBL" id="GGO69632.1"/>
    </source>
</evidence>
<feature type="domain" description="Hemerythrin-like" evidence="2">
    <location>
        <begin position="147"/>
        <end position="272"/>
    </location>
</feature>
<proteinExistence type="predicted"/>
<dbReference type="PANTHER" id="PTHR48081">
    <property type="entry name" value="AB HYDROLASE SUPERFAMILY PROTEIN C4A8.06C"/>
    <property type="match status" value="1"/>
</dbReference>
<dbReference type="InterPro" id="IPR013094">
    <property type="entry name" value="AB_hydrolase_3"/>
</dbReference>
<sequence>MPYDFNQQIIEEFRANRGQVGGPFEGARLLLLTTTGARSGARHTVPLGYLHDGGGRLLVIASAGGAPHHPAWFHNLRANPRVTVETGVFTIEAEAVVLHGEERDRLFANAAEADPGWADYQVKSGRVLPVVALTPVSHAFPDLPEGDVLEAIHGTFRRELALIRAEAAASGPRLGAQLRVNCLTLCGGLHHHHTNESGGLFPYLRDRHPELDAVLDRLHAEHSVLARLLDDLQALLSTEPADLMTDLTTEIDRLIAEIEDHLAYEERHLVPLMNALPPRHEDHLTVTRIPTTPDDHAAVMAEMQGLASQAPPLAGDMTPALPHTGGVPGQWVTATEGSATESGVTLYVHGGGFEHTQPALEPLMAHRLSQATGRPAFKVDQRLAPADPYPAALDDVVAVYRSLLEQGVPADRVILSGESSGGTLVLSALLALKEADVPLPGAAIAISPLTDLTLSSRSLDTNDGQDVISRPVAEHVASQYLAGAPADRAPQSPLHGDLSGLPPLLLVAGTKEVLLDDARRFAAAASSAGVDVTLDLYEGLPHAFHASVMAQDPPPIATTFLRRLTDWINKTQAGGTDVR</sequence>
<dbReference type="Pfam" id="PF01814">
    <property type="entry name" value="Hemerythrin"/>
    <property type="match status" value="1"/>
</dbReference>
<dbReference type="Pfam" id="PF07859">
    <property type="entry name" value="Abhydrolase_3"/>
    <property type="match status" value="1"/>
</dbReference>
<organism evidence="4 5">
    <name type="scientific">Nonomuraea cavernae</name>
    <dbReference type="NCBI Taxonomy" id="2045107"/>
    <lineage>
        <taxon>Bacteria</taxon>
        <taxon>Bacillati</taxon>
        <taxon>Actinomycetota</taxon>
        <taxon>Actinomycetes</taxon>
        <taxon>Streptosporangiales</taxon>
        <taxon>Streptosporangiaceae</taxon>
        <taxon>Nonomuraea</taxon>
    </lineage>
</organism>
<dbReference type="RefSeq" id="WP_189124824.1">
    <property type="nucleotide sequence ID" value="NZ_BMNH01000008.1"/>
</dbReference>
<accession>A0A917YXQ9</accession>
<dbReference type="NCBIfam" id="TIGR00026">
    <property type="entry name" value="hi_GC_TIGR00026"/>
    <property type="match status" value="1"/>
</dbReference>
<evidence type="ECO:0008006" key="6">
    <source>
        <dbReference type="Google" id="ProtNLM"/>
    </source>
</evidence>
<dbReference type="InterPro" id="IPR029058">
    <property type="entry name" value="AB_hydrolase_fold"/>
</dbReference>
<dbReference type="AlphaFoldDB" id="A0A917YXQ9"/>
<dbReference type="Pfam" id="PF04075">
    <property type="entry name" value="F420H2_quin_red"/>
    <property type="match status" value="1"/>
</dbReference>
<keyword evidence="5" id="KW-1185">Reference proteome</keyword>
<dbReference type="CDD" id="cd12108">
    <property type="entry name" value="Hr-like"/>
    <property type="match status" value="1"/>
</dbReference>
<protein>
    <recommendedName>
        <fullName evidence="6">Nitroreductase family deazaflavin-dependent oxidoreductase</fullName>
    </recommendedName>
</protein>
<dbReference type="PANTHER" id="PTHR48081:SF8">
    <property type="entry name" value="ALPHA_BETA HYDROLASE FOLD-3 DOMAIN-CONTAINING PROTEIN-RELATED"/>
    <property type="match status" value="1"/>
</dbReference>
<evidence type="ECO:0000313" key="5">
    <source>
        <dbReference type="Proteomes" id="UP000646523"/>
    </source>
</evidence>
<evidence type="ECO:0000259" key="3">
    <source>
        <dbReference type="Pfam" id="PF07859"/>
    </source>
</evidence>
<dbReference type="GO" id="GO:0016491">
    <property type="term" value="F:oxidoreductase activity"/>
    <property type="evidence" value="ECO:0007669"/>
    <property type="project" value="InterPro"/>
</dbReference>
<dbReference type="SUPFAM" id="SSF53474">
    <property type="entry name" value="alpha/beta-Hydrolases"/>
    <property type="match status" value="1"/>
</dbReference>
<feature type="domain" description="Alpha/beta hydrolase fold-3" evidence="3">
    <location>
        <begin position="346"/>
        <end position="545"/>
    </location>
</feature>
<dbReference type="Proteomes" id="UP000646523">
    <property type="component" value="Unassembled WGS sequence"/>
</dbReference>
<dbReference type="Gene3D" id="3.40.50.1820">
    <property type="entry name" value="alpha/beta hydrolase"/>
    <property type="match status" value="1"/>
</dbReference>
<dbReference type="InterPro" id="IPR050300">
    <property type="entry name" value="GDXG_lipolytic_enzyme"/>
</dbReference>
<dbReference type="InterPro" id="IPR012349">
    <property type="entry name" value="Split_barrel_FMN-bd"/>
</dbReference>
<dbReference type="Gene3D" id="1.20.120.520">
    <property type="entry name" value="nmb1532 protein domain like"/>
    <property type="match status" value="1"/>
</dbReference>
<dbReference type="InterPro" id="IPR012312">
    <property type="entry name" value="Hemerythrin-like"/>
</dbReference>
<keyword evidence="1" id="KW-0378">Hydrolase</keyword>
<dbReference type="Gene3D" id="2.30.110.10">
    <property type="entry name" value="Electron Transport, Fmn-binding Protein, Chain A"/>
    <property type="match status" value="1"/>
</dbReference>
<name>A0A917YXQ9_9ACTN</name>